<evidence type="ECO:0000256" key="5">
    <source>
        <dbReference type="ARBA" id="ARBA00022598"/>
    </source>
</evidence>
<evidence type="ECO:0000259" key="14">
    <source>
        <dbReference type="PROSITE" id="PS50862"/>
    </source>
</evidence>
<dbReference type="Gene3D" id="3.30.930.10">
    <property type="entry name" value="Bira Bifunctional Protein, Domain 2"/>
    <property type="match status" value="1"/>
</dbReference>
<accession>A0A1G1WLL9</accession>
<dbReference type="GO" id="GO:0005524">
    <property type="term" value="F:ATP binding"/>
    <property type="evidence" value="ECO:0007669"/>
    <property type="project" value="UniProtKB-UniRule"/>
</dbReference>
<comment type="caution">
    <text evidence="15">The sequence shown here is derived from an EMBL/GenBank/DDBJ whole genome shotgun (WGS) entry which is preliminary data.</text>
</comment>
<evidence type="ECO:0000256" key="10">
    <source>
        <dbReference type="ARBA" id="ARBA00022917"/>
    </source>
</evidence>
<keyword evidence="9 13" id="KW-0460">Magnesium</keyword>
<dbReference type="PANTHER" id="PTHR11538">
    <property type="entry name" value="PHENYLALANYL-TRNA SYNTHETASE"/>
    <property type="match status" value="1"/>
</dbReference>
<dbReference type="EMBL" id="MHCX01000048">
    <property type="protein sequence ID" value="OGY28573.1"/>
    <property type="molecule type" value="Genomic_DNA"/>
</dbReference>
<comment type="catalytic activity">
    <reaction evidence="12 13">
        <text>tRNA(Phe) + L-phenylalanine + ATP = L-phenylalanyl-tRNA(Phe) + AMP + diphosphate + H(+)</text>
        <dbReference type="Rhea" id="RHEA:19413"/>
        <dbReference type="Rhea" id="RHEA-COMP:9668"/>
        <dbReference type="Rhea" id="RHEA-COMP:9699"/>
        <dbReference type="ChEBI" id="CHEBI:15378"/>
        <dbReference type="ChEBI" id="CHEBI:30616"/>
        <dbReference type="ChEBI" id="CHEBI:33019"/>
        <dbReference type="ChEBI" id="CHEBI:58095"/>
        <dbReference type="ChEBI" id="CHEBI:78442"/>
        <dbReference type="ChEBI" id="CHEBI:78531"/>
        <dbReference type="ChEBI" id="CHEBI:456215"/>
        <dbReference type="EC" id="6.1.1.20"/>
    </reaction>
</comment>
<comment type="subunit">
    <text evidence="3 13">Tetramer of two alpha and two beta subunits.</text>
</comment>
<feature type="domain" description="Aminoacyl-transfer RNA synthetases class-II family profile" evidence="14">
    <location>
        <begin position="109"/>
        <end position="304"/>
    </location>
</feature>
<dbReference type="InterPro" id="IPR010978">
    <property type="entry name" value="tRNA-bd_arm"/>
</dbReference>
<dbReference type="GO" id="GO:0000049">
    <property type="term" value="F:tRNA binding"/>
    <property type="evidence" value="ECO:0007669"/>
    <property type="project" value="InterPro"/>
</dbReference>
<dbReference type="Proteomes" id="UP000177821">
    <property type="component" value="Unassembled WGS sequence"/>
</dbReference>
<keyword evidence="6 13" id="KW-0479">Metal-binding</keyword>
<evidence type="ECO:0000256" key="1">
    <source>
        <dbReference type="ARBA" id="ARBA00004496"/>
    </source>
</evidence>
<dbReference type="SUPFAM" id="SSF46589">
    <property type="entry name" value="tRNA-binding arm"/>
    <property type="match status" value="1"/>
</dbReference>
<dbReference type="GO" id="GO:0006432">
    <property type="term" value="P:phenylalanyl-tRNA aminoacylation"/>
    <property type="evidence" value="ECO:0007669"/>
    <property type="project" value="UniProtKB-UniRule"/>
</dbReference>
<evidence type="ECO:0000256" key="8">
    <source>
        <dbReference type="ARBA" id="ARBA00022840"/>
    </source>
</evidence>
<dbReference type="InterPro" id="IPR004529">
    <property type="entry name" value="Phe-tRNA-synth_IIc_asu"/>
</dbReference>
<evidence type="ECO:0000256" key="9">
    <source>
        <dbReference type="ARBA" id="ARBA00022842"/>
    </source>
</evidence>
<dbReference type="InterPro" id="IPR006195">
    <property type="entry name" value="aa-tRNA-synth_II"/>
</dbReference>
<keyword evidence="5 13" id="KW-0436">Ligase</keyword>
<dbReference type="NCBIfam" id="TIGR00468">
    <property type="entry name" value="pheS"/>
    <property type="match status" value="1"/>
</dbReference>
<comment type="subcellular location">
    <subcellularLocation>
        <location evidence="1 13">Cytoplasm</location>
    </subcellularLocation>
</comment>
<dbReference type="InterPro" id="IPR004188">
    <property type="entry name" value="Phe-tRNA_ligase_II_N"/>
</dbReference>
<dbReference type="InterPro" id="IPR022911">
    <property type="entry name" value="Phe_tRNA_ligase_alpha1_bac"/>
</dbReference>
<evidence type="ECO:0000256" key="11">
    <source>
        <dbReference type="ARBA" id="ARBA00023146"/>
    </source>
</evidence>
<dbReference type="SUPFAM" id="SSF55681">
    <property type="entry name" value="Class II aaRS and biotin synthetases"/>
    <property type="match status" value="1"/>
</dbReference>
<evidence type="ECO:0000313" key="15">
    <source>
        <dbReference type="EMBL" id="OGY28573.1"/>
    </source>
</evidence>
<evidence type="ECO:0000256" key="13">
    <source>
        <dbReference type="HAMAP-Rule" id="MF_00281"/>
    </source>
</evidence>
<dbReference type="EC" id="6.1.1.20" evidence="13"/>
<dbReference type="InterPro" id="IPR002319">
    <property type="entry name" value="Phenylalanyl-tRNA_Synthase"/>
</dbReference>
<keyword evidence="11 13" id="KW-0030">Aminoacyl-tRNA synthetase</keyword>
<sequence length="325" mass="37513">MQSEIDKTSQKFESEIEKIHNLEDLENLRILYIGRKKGILNSLFDKLKTLPNQEKVVLGPLLNTLKNTIESKLKAKLNSLSAISGNKKIDISAPGKNSQLGYLNPLTIVLEDMKDIFHHLGFTFVDGPEVESDVYNFQKLRLHKDHPARDAQQTYYLDEDILLRTHTSSMQIRYMENNAPPIRIISPGRVFRRDQIDATHLPSFMQFEGLLVDKETTLGELIGTIKYFIRECFGRDIQVRVYGHHFPYTEPSIEVEMFHPKLNKWVEMGGAGIVHPEVLSGVGINPDEYHGWAFGFGWERLAMLKYGIDDIRLFYQGDKRFLEQF</sequence>
<keyword evidence="10 13" id="KW-0648">Protein biosynthesis</keyword>
<dbReference type="CDD" id="cd00496">
    <property type="entry name" value="PheRS_alpha_core"/>
    <property type="match status" value="1"/>
</dbReference>
<name>A0A1G1WLL9_9BACT</name>
<comment type="similarity">
    <text evidence="2 13">Belongs to the class-II aminoacyl-tRNA synthetase family. Phe-tRNA synthetase alpha subunit type 1 subfamily.</text>
</comment>
<dbReference type="InterPro" id="IPR045864">
    <property type="entry name" value="aa-tRNA-synth_II/BPL/LPL"/>
</dbReference>
<keyword evidence="8 13" id="KW-0067">ATP-binding</keyword>
<comment type="cofactor">
    <cofactor evidence="13">
        <name>Mg(2+)</name>
        <dbReference type="ChEBI" id="CHEBI:18420"/>
    </cofactor>
    <text evidence="13">Binds 2 magnesium ions per tetramer.</text>
</comment>
<keyword evidence="4 13" id="KW-0963">Cytoplasm</keyword>
<evidence type="ECO:0000256" key="7">
    <source>
        <dbReference type="ARBA" id="ARBA00022741"/>
    </source>
</evidence>
<dbReference type="Pfam" id="PF01409">
    <property type="entry name" value="tRNA-synt_2d"/>
    <property type="match status" value="1"/>
</dbReference>
<evidence type="ECO:0000256" key="12">
    <source>
        <dbReference type="ARBA" id="ARBA00049255"/>
    </source>
</evidence>
<dbReference type="GO" id="GO:0004826">
    <property type="term" value="F:phenylalanine-tRNA ligase activity"/>
    <property type="evidence" value="ECO:0007669"/>
    <property type="project" value="UniProtKB-UniRule"/>
</dbReference>
<evidence type="ECO:0000313" key="16">
    <source>
        <dbReference type="Proteomes" id="UP000177821"/>
    </source>
</evidence>
<dbReference type="GO" id="GO:0000287">
    <property type="term" value="F:magnesium ion binding"/>
    <property type="evidence" value="ECO:0007669"/>
    <property type="project" value="UniProtKB-UniRule"/>
</dbReference>
<evidence type="ECO:0000256" key="6">
    <source>
        <dbReference type="ARBA" id="ARBA00022723"/>
    </source>
</evidence>
<feature type="binding site" evidence="13">
    <location>
        <position position="250"/>
    </location>
    <ligand>
        <name>Mg(2+)</name>
        <dbReference type="ChEBI" id="CHEBI:18420"/>
        <note>shared with beta subunit</note>
    </ligand>
</feature>
<evidence type="ECO:0000256" key="2">
    <source>
        <dbReference type="ARBA" id="ARBA00010207"/>
    </source>
</evidence>
<dbReference type="Pfam" id="PF02912">
    <property type="entry name" value="Phe_tRNA-synt_N"/>
    <property type="match status" value="1"/>
</dbReference>
<dbReference type="PROSITE" id="PS50862">
    <property type="entry name" value="AA_TRNA_LIGASE_II"/>
    <property type="match status" value="1"/>
</dbReference>
<organism evidence="15 16">
    <name type="scientific">Candidatus Woykebacteria bacterium RIFCSPHIGHO2_02_FULL_43_16b</name>
    <dbReference type="NCBI Taxonomy" id="1802601"/>
    <lineage>
        <taxon>Bacteria</taxon>
        <taxon>Candidatus Woykeibacteriota</taxon>
    </lineage>
</organism>
<dbReference type="PANTHER" id="PTHR11538:SF41">
    <property type="entry name" value="PHENYLALANINE--TRNA LIGASE, MITOCHONDRIAL"/>
    <property type="match status" value="1"/>
</dbReference>
<reference evidence="15 16" key="1">
    <citation type="journal article" date="2016" name="Nat. Commun.">
        <title>Thousands of microbial genomes shed light on interconnected biogeochemical processes in an aquifer system.</title>
        <authorList>
            <person name="Anantharaman K."/>
            <person name="Brown C.T."/>
            <person name="Hug L.A."/>
            <person name="Sharon I."/>
            <person name="Castelle C.J."/>
            <person name="Probst A.J."/>
            <person name="Thomas B.C."/>
            <person name="Singh A."/>
            <person name="Wilkins M.J."/>
            <person name="Karaoz U."/>
            <person name="Brodie E.L."/>
            <person name="Williams K.H."/>
            <person name="Hubbard S.S."/>
            <person name="Banfield J.F."/>
        </authorList>
    </citation>
    <scope>NUCLEOTIDE SEQUENCE [LARGE SCALE GENOMIC DNA]</scope>
</reference>
<gene>
    <name evidence="13" type="primary">pheS</name>
    <name evidence="15" type="ORF">A3J50_04035</name>
</gene>
<proteinExistence type="inferred from homology"/>
<dbReference type="GO" id="GO:0005737">
    <property type="term" value="C:cytoplasm"/>
    <property type="evidence" value="ECO:0007669"/>
    <property type="project" value="UniProtKB-SubCell"/>
</dbReference>
<protein>
    <recommendedName>
        <fullName evidence="13">Phenylalanine--tRNA ligase alpha subunit</fullName>
        <ecNumber evidence="13">6.1.1.20</ecNumber>
    </recommendedName>
    <alternativeName>
        <fullName evidence="13">Phenylalanyl-tRNA synthetase alpha subunit</fullName>
        <shortName evidence="13">PheRS</shortName>
    </alternativeName>
</protein>
<evidence type="ECO:0000256" key="4">
    <source>
        <dbReference type="ARBA" id="ARBA00022490"/>
    </source>
</evidence>
<keyword evidence="7 13" id="KW-0547">Nucleotide-binding</keyword>
<dbReference type="HAMAP" id="MF_00281">
    <property type="entry name" value="Phe_tRNA_synth_alpha1"/>
    <property type="match status" value="1"/>
</dbReference>
<dbReference type="AlphaFoldDB" id="A0A1G1WLL9"/>
<evidence type="ECO:0000256" key="3">
    <source>
        <dbReference type="ARBA" id="ARBA00011209"/>
    </source>
</evidence>